<dbReference type="GO" id="GO:0016740">
    <property type="term" value="F:transferase activity"/>
    <property type="evidence" value="ECO:0007669"/>
    <property type="project" value="UniProtKB-KW"/>
</dbReference>
<gene>
    <name evidence="1" type="ORF">SAMN00790413_05535</name>
</gene>
<evidence type="ECO:0000313" key="1">
    <source>
        <dbReference type="EMBL" id="SMB80458.1"/>
    </source>
</evidence>
<protein>
    <submittedName>
        <fullName evidence="1">UDP-2-acetamido-3-amino-2,3-dideoxy-glucuronate N-acetyltransferase</fullName>
    </submittedName>
</protein>
<dbReference type="InterPro" id="IPR011004">
    <property type="entry name" value="Trimer_LpxA-like_sf"/>
</dbReference>
<dbReference type="EMBL" id="FWWU01000004">
    <property type="protein sequence ID" value="SMB80458.1"/>
    <property type="molecule type" value="Genomic_DNA"/>
</dbReference>
<dbReference type="Pfam" id="PF00132">
    <property type="entry name" value="Hexapep"/>
    <property type="match status" value="1"/>
</dbReference>
<dbReference type="Gene3D" id="2.160.10.10">
    <property type="entry name" value="Hexapeptide repeat proteins"/>
    <property type="match status" value="1"/>
</dbReference>
<dbReference type="AlphaFoldDB" id="A0A1W1UH61"/>
<organism evidence="1 2">
    <name type="scientific">Deinococcus hopiensis KR-140</name>
    <dbReference type="NCBI Taxonomy" id="695939"/>
    <lineage>
        <taxon>Bacteria</taxon>
        <taxon>Thermotogati</taxon>
        <taxon>Deinococcota</taxon>
        <taxon>Deinococci</taxon>
        <taxon>Deinococcales</taxon>
        <taxon>Deinococcaceae</taxon>
        <taxon>Deinococcus</taxon>
    </lineage>
</organism>
<dbReference type="InterPro" id="IPR050179">
    <property type="entry name" value="Trans_hexapeptide_repeat"/>
</dbReference>
<dbReference type="PANTHER" id="PTHR43300">
    <property type="entry name" value="ACETYLTRANSFERASE"/>
    <property type="match status" value="1"/>
</dbReference>
<keyword evidence="2" id="KW-1185">Reference proteome</keyword>
<dbReference type="SUPFAM" id="SSF51161">
    <property type="entry name" value="Trimeric LpxA-like enzymes"/>
    <property type="match status" value="1"/>
</dbReference>
<dbReference type="STRING" id="695939.SAMN00790413_05535"/>
<proteinExistence type="predicted"/>
<dbReference type="Pfam" id="PF14602">
    <property type="entry name" value="Hexapep_2"/>
    <property type="match status" value="1"/>
</dbReference>
<sequence>MTGRAEWWKHESAYVDEGAQIGAGTKIWHYSHVMPRAVIGEHCSLGQNVFVASNVTIGNGVKIQNNVSVYEGVVLEDYVFCGPSMVFTNVRTPRSEFPRNTSGDYTLTIVKRGASIGANATIVTGVTLHECAFVAAGAVVTSDVPAYTIVAGVPARPVGYMSASGDRLDFSAGDTVTDSIGHTYQRVSDTEIRRLA</sequence>
<dbReference type="PANTHER" id="PTHR43300:SF4">
    <property type="entry name" value="ACYL-[ACYL-CARRIER-PROTEIN]--UDP-N-ACETYLGLUCOSAMINE O-ACYLTRANSFERASE"/>
    <property type="match status" value="1"/>
</dbReference>
<dbReference type="Proteomes" id="UP000192582">
    <property type="component" value="Unassembled WGS sequence"/>
</dbReference>
<accession>A0A1W1UH61</accession>
<evidence type="ECO:0000313" key="2">
    <source>
        <dbReference type="Proteomes" id="UP000192582"/>
    </source>
</evidence>
<dbReference type="CDD" id="cd03358">
    <property type="entry name" value="LbH_WxcM_N_like"/>
    <property type="match status" value="1"/>
</dbReference>
<name>A0A1W1UH61_9DEIO</name>
<dbReference type="RefSeq" id="WP_084045737.1">
    <property type="nucleotide sequence ID" value="NZ_FWWU01000004.1"/>
</dbReference>
<keyword evidence="1" id="KW-0808">Transferase</keyword>
<dbReference type="InterPro" id="IPR001451">
    <property type="entry name" value="Hexapep"/>
</dbReference>
<reference evidence="1 2" key="1">
    <citation type="submission" date="2017-04" db="EMBL/GenBank/DDBJ databases">
        <authorList>
            <person name="Afonso C.L."/>
            <person name="Miller P.J."/>
            <person name="Scott M.A."/>
            <person name="Spackman E."/>
            <person name="Goraichik I."/>
            <person name="Dimitrov K.M."/>
            <person name="Suarez D.L."/>
            <person name="Swayne D.E."/>
        </authorList>
    </citation>
    <scope>NUCLEOTIDE SEQUENCE [LARGE SCALE GENOMIC DNA]</scope>
    <source>
        <strain evidence="1 2">KR-140</strain>
    </source>
</reference>